<dbReference type="SUPFAM" id="SSF81383">
    <property type="entry name" value="F-box domain"/>
    <property type="match status" value="1"/>
</dbReference>
<gene>
    <name evidence="2" type="ORF">AAE3_LOCUS12012</name>
</gene>
<dbReference type="EMBL" id="CACVBS010000080">
    <property type="protein sequence ID" value="CAA7269817.1"/>
    <property type="molecule type" value="Genomic_DNA"/>
</dbReference>
<evidence type="ECO:0000313" key="2">
    <source>
        <dbReference type="EMBL" id="CAA7269817.1"/>
    </source>
</evidence>
<evidence type="ECO:0000313" key="3">
    <source>
        <dbReference type="Proteomes" id="UP000467700"/>
    </source>
</evidence>
<evidence type="ECO:0008006" key="4">
    <source>
        <dbReference type="Google" id="ProtNLM"/>
    </source>
</evidence>
<dbReference type="Gene3D" id="1.20.1280.50">
    <property type="match status" value="1"/>
</dbReference>
<feature type="region of interest" description="Disordered" evidence="1">
    <location>
        <begin position="12"/>
        <end position="36"/>
    </location>
</feature>
<dbReference type="InterPro" id="IPR032675">
    <property type="entry name" value="LRR_dom_sf"/>
</dbReference>
<dbReference type="Gene3D" id="3.80.10.10">
    <property type="entry name" value="Ribonuclease Inhibitor"/>
    <property type="match status" value="1"/>
</dbReference>
<sequence length="474" mass="54197">MTLYHAGEELTQLNDNHGERMKPLRNSGQDKGRPSLVENVPPEVLLELFSILLDDDSRNMIFPSHVCRLWRDLITQSSALWSCITLGDADESEENVFAFLKTCLQRAGAHPLSLSIHPDNDMMKPSALLKAVLQAAGKSEWSSISYDSHNINDFVHFFDGSFDLRQVTRLSLACNASGQGILDLNLPGGVVDMRPFTHLRSLNLEFLERFDITRVLVPWDQLTHLNLTVFIDSRLCVSILRRCINLESCELYPTTHEDLHILHDVGYERKLVRLPQLKHLHLTCYDVPSLLPDNLRCPVLEEASFDYVTKGVDGHCDFLESFIIKCRNTLLKLGLPGLMTDDFSKIQGRLTVLEELTITGPFGSPPSILGYDVTTPGPNSRYDRGVRTFFKNLRERPESLPKLTTLCMLEQRPEERLSVEREVAKFIKCRLFEFKDAPLKVIFRLKEGDKEEQNQRQENFREWQALGITIDFDL</sequence>
<organism evidence="2 3">
    <name type="scientific">Cyclocybe aegerita</name>
    <name type="common">Black poplar mushroom</name>
    <name type="synonym">Agrocybe aegerita</name>
    <dbReference type="NCBI Taxonomy" id="1973307"/>
    <lineage>
        <taxon>Eukaryota</taxon>
        <taxon>Fungi</taxon>
        <taxon>Dikarya</taxon>
        <taxon>Basidiomycota</taxon>
        <taxon>Agaricomycotina</taxon>
        <taxon>Agaricomycetes</taxon>
        <taxon>Agaricomycetidae</taxon>
        <taxon>Agaricales</taxon>
        <taxon>Agaricineae</taxon>
        <taxon>Bolbitiaceae</taxon>
        <taxon>Cyclocybe</taxon>
    </lineage>
</organism>
<evidence type="ECO:0000256" key="1">
    <source>
        <dbReference type="SAM" id="MobiDB-lite"/>
    </source>
</evidence>
<feature type="compositionally biased region" description="Basic and acidic residues" evidence="1">
    <location>
        <begin position="16"/>
        <end position="33"/>
    </location>
</feature>
<dbReference type="InterPro" id="IPR036047">
    <property type="entry name" value="F-box-like_dom_sf"/>
</dbReference>
<protein>
    <recommendedName>
        <fullName evidence="4">F-box domain-containing protein</fullName>
    </recommendedName>
</protein>
<keyword evidence="3" id="KW-1185">Reference proteome</keyword>
<dbReference type="SUPFAM" id="SSF52047">
    <property type="entry name" value="RNI-like"/>
    <property type="match status" value="1"/>
</dbReference>
<name>A0A8S0WSG7_CYCAE</name>
<comment type="caution">
    <text evidence="2">The sequence shown here is derived from an EMBL/GenBank/DDBJ whole genome shotgun (WGS) entry which is preliminary data.</text>
</comment>
<dbReference type="OrthoDB" id="2870418at2759"/>
<reference evidence="2 3" key="1">
    <citation type="submission" date="2020-01" db="EMBL/GenBank/DDBJ databases">
        <authorList>
            <person name="Gupta K D."/>
        </authorList>
    </citation>
    <scope>NUCLEOTIDE SEQUENCE [LARGE SCALE GENOMIC DNA]</scope>
</reference>
<dbReference type="Proteomes" id="UP000467700">
    <property type="component" value="Unassembled WGS sequence"/>
</dbReference>
<dbReference type="AlphaFoldDB" id="A0A8S0WSG7"/>
<accession>A0A8S0WSG7</accession>
<proteinExistence type="predicted"/>